<keyword evidence="1" id="KW-0645">Protease</keyword>
<feature type="region of interest" description="Disordered" evidence="3">
    <location>
        <begin position="1"/>
        <end position="21"/>
    </location>
</feature>
<evidence type="ECO:0000256" key="3">
    <source>
        <dbReference type="SAM" id="MobiDB-lite"/>
    </source>
</evidence>
<name>A0A194QFB5_PAPXU</name>
<dbReference type="STRING" id="66420.A0A194QFB5"/>
<proteinExistence type="predicted"/>
<comment type="caution">
    <text evidence="2">Lacks conserved residue(s) required for the propagation of feature annotation.</text>
</comment>
<evidence type="ECO:0000313" key="5">
    <source>
        <dbReference type="EMBL" id="KPJ04104.1"/>
    </source>
</evidence>
<keyword evidence="5" id="KW-0401">Integrin</keyword>
<accession>A0A194QFB5</accession>
<dbReference type="AlphaFoldDB" id="A0A194QFB5"/>
<feature type="active site" evidence="2">
    <location>
        <position position="222"/>
    </location>
</feature>
<keyword evidence="6" id="KW-1185">Reference proteome</keyword>
<evidence type="ECO:0000313" key="6">
    <source>
        <dbReference type="Proteomes" id="UP000053268"/>
    </source>
</evidence>
<dbReference type="EMBL" id="KQ459053">
    <property type="protein sequence ID" value="KPJ04104.1"/>
    <property type="molecule type" value="Genomic_DNA"/>
</dbReference>
<feature type="binding site" evidence="2">
    <location>
        <position position="221"/>
    </location>
    <ligand>
        <name>Zn(2+)</name>
        <dbReference type="ChEBI" id="CHEBI:29105"/>
        <note>catalytic</note>
    </ligand>
</feature>
<dbReference type="Pfam" id="PF01421">
    <property type="entry name" value="Reprolysin"/>
    <property type="match status" value="1"/>
</dbReference>
<dbReference type="PANTHER" id="PTHR11905">
    <property type="entry name" value="ADAM A DISINTEGRIN AND METALLOPROTEASE DOMAIN"/>
    <property type="match status" value="1"/>
</dbReference>
<keyword evidence="1" id="KW-0482">Metalloprotease</keyword>
<dbReference type="InterPro" id="IPR001590">
    <property type="entry name" value="Peptidase_M12B"/>
</dbReference>
<dbReference type="SUPFAM" id="SSF55486">
    <property type="entry name" value="Metalloproteases ('zincins'), catalytic domain"/>
    <property type="match status" value="1"/>
</dbReference>
<organism evidence="5 6">
    <name type="scientific">Papilio xuthus</name>
    <name type="common">Asian swallowtail butterfly</name>
    <dbReference type="NCBI Taxonomy" id="66420"/>
    <lineage>
        <taxon>Eukaryota</taxon>
        <taxon>Metazoa</taxon>
        <taxon>Ecdysozoa</taxon>
        <taxon>Arthropoda</taxon>
        <taxon>Hexapoda</taxon>
        <taxon>Insecta</taxon>
        <taxon>Pterygota</taxon>
        <taxon>Neoptera</taxon>
        <taxon>Endopterygota</taxon>
        <taxon>Lepidoptera</taxon>
        <taxon>Glossata</taxon>
        <taxon>Ditrysia</taxon>
        <taxon>Papilionoidea</taxon>
        <taxon>Papilionidae</taxon>
        <taxon>Papilioninae</taxon>
        <taxon>Papilio</taxon>
    </lineage>
</organism>
<dbReference type="GO" id="GO:0006508">
    <property type="term" value="P:proteolysis"/>
    <property type="evidence" value="ECO:0007669"/>
    <property type="project" value="InterPro"/>
</dbReference>
<keyword evidence="2" id="KW-0862">Zinc</keyword>
<dbReference type="InterPro" id="IPR024079">
    <property type="entry name" value="MetalloPept_cat_dom_sf"/>
</dbReference>
<dbReference type="Proteomes" id="UP000053268">
    <property type="component" value="Unassembled WGS sequence"/>
</dbReference>
<dbReference type="Gene3D" id="3.40.390.10">
    <property type="entry name" value="Collagenase (Catalytic Domain)"/>
    <property type="match status" value="1"/>
</dbReference>
<gene>
    <name evidence="5" type="ORF">RR46_07863</name>
</gene>
<reference evidence="5 6" key="1">
    <citation type="journal article" date="2015" name="Nat. Commun.">
        <title>Outbred genome sequencing and CRISPR/Cas9 gene editing in butterflies.</title>
        <authorList>
            <person name="Li X."/>
            <person name="Fan D."/>
            <person name="Zhang W."/>
            <person name="Liu G."/>
            <person name="Zhang L."/>
            <person name="Zhao L."/>
            <person name="Fang X."/>
            <person name="Chen L."/>
            <person name="Dong Y."/>
            <person name="Chen Y."/>
            <person name="Ding Y."/>
            <person name="Zhao R."/>
            <person name="Feng M."/>
            <person name="Zhu Y."/>
            <person name="Feng Y."/>
            <person name="Jiang X."/>
            <person name="Zhu D."/>
            <person name="Xiang H."/>
            <person name="Feng X."/>
            <person name="Li S."/>
            <person name="Wang J."/>
            <person name="Zhang G."/>
            <person name="Kronforst M.R."/>
            <person name="Wang W."/>
        </authorList>
    </citation>
    <scope>NUCLEOTIDE SEQUENCE [LARGE SCALE GENOMIC DNA]</scope>
    <source>
        <strain evidence="5">Ya'a_city_454_Px</strain>
        <tissue evidence="5">Whole body</tissue>
    </source>
</reference>
<dbReference type="PANTHER" id="PTHR11905:SF159">
    <property type="entry name" value="ADAM METALLOPROTEASE"/>
    <property type="match status" value="1"/>
</dbReference>
<dbReference type="GO" id="GO:0046872">
    <property type="term" value="F:metal ion binding"/>
    <property type="evidence" value="ECO:0007669"/>
    <property type="project" value="UniProtKB-KW"/>
</dbReference>
<evidence type="ECO:0000256" key="2">
    <source>
        <dbReference type="PROSITE-ProRule" id="PRU00276"/>
    </source>
</evidence>
<dbReference type="GO" id="GO:0004222">
    <property type="term" value="F:metalloendopeptidase activity"/>
    <property type="evidence" value="ECO:0007669"/>
    <property type="project" value="InterPro"/>
</dbReference>
<dbReference type="GO" id="GO:0007229">
    <property type="term" value="P:integrin-mediated signaling pathway"/>
    <property type="evidence" value="ECO:0007669"/>
    <property type="project" value="UniProtKB-KW"/>
</dbReference>
<keyword evidence="1" id="KW-0378">Hydrolase</keyword>
<keyword evidence="2" id="KW-0479">Metal-binding</keyword>
<feature type="binding site" evidence="2">
    <location>
        <position position="225"/>
    </location>
    <ligand>
        <name>Zn(2+)</name>
        <dbReference type="ChEBI" id="CHEBI:29105"/>
        <note>catalytic</note>
    </ligand>
</feature>
<evidence type="ECO:0000256" key="1">
    <source>
        <dbReference type="ARBA" id="ARBA00023049"/>
    </source>
</evidence>
<feature type="binding site" evidence="2">
    <location>
        <position position="231"/>
    </location>
    <ligand>
        <name>Zn(2+)</name>
        <dbReference type="ChEBI" id="CHEBI:29105"/>
        <note>catalytic</note>
    </ligand>
</feature>
<protein>
    <submittedName>
        <fullName evidence="5">A disintegrin and metalloproteinase with thrombospondin motifs 17</fullName>
    </submittedName>
</protein>
<evidence type="ECO:0000259" key="4">
    <source>
        <dbReference type="PROSITE" id="PS50215"/>
    </source>
</evidence>
<feature type="domain" description="Peptidase M12B" evidence="4">
    <location>
        <begin position="74"/>
        <end position="283"/>
    </location>
</feature>
<dbReference type="PROSITE" id="PS50215">
    <property type="entry name" value="ADAM_MEPRO"/>
    <property type="match status" value="1"/>
</dbReference>
<sequence>MRSLPFYETKRVGKGESGASGAAAGTREMKYLLVLLCCAFDIGYGRIASDFVLHKPPQFAIIKPQLKNEITINIIIHLDKVITDRLIKEYGAKTRKKLKIISNNILKDVENFFRHPSLNQNIKFKLKDTRFLKNNTKIVKMDENGSSYLKSYCEWQGKRKLVNNWYYSVLLTGLDLYYLSKNGEEVRRSTGRGYVGGMCSIKNSCALLEWNSKNIGYLLAHEIAHSLGINHDGPPYNHCRGHRHMMGARYNPENHPRVWSACSKHALKRYLTSERSWCLRPGTKRTSRNLRLT</sequence>